<evidence type="ECO:0000313" key="2">
    <source>
        <dbReference type="Proteomes" id="UP000434957"/>
    </source>
</evidence>
<reference evidence="1 2" key="1">
    <citation type="submission" date="2018-08" db="EMBL/GenBank/DDBJ databases">
        <title>Genomic investigation of the strawberry pathogen Phytophthora fragariae indicates pathogenicity is determined by transcriptional variation in three key races.</title>
        <authorList>
            <person name="Adams T.M."/>
            <person name="Armitage A.D."/>
            <person name="Sobczyk M.K."/>
            <person name="Bates H.J."/>
            <person name="Dunwell J.M."/>
            <person name="Nellist C.F."/>
            <person name="Harrison R.J."/>
        </authorList>
    </citation>
    <scope>NUCLEOTIDE SEQUENCE [LARGE SCALE GENOMIC DNA]</scope>
    <source>
        <strain evidence="1 2">SCRP333</strain>
    </source>
</reference>
<dbReference type="Gene3D" id="3.30.420.10">
    <property type="entry name" value="Ribonuclease H-like superfamily/Ribonuclease H"/>
    <property type="match status" value="1"/>
</dbReference>
<protein>
    <submittedName>
        <fullName evidence="1">Uncharacterized protein</fullName>
    </submittedName>
</protein>
<dbReference type="InterPro" id="IPR036397">
    <property type="entry name" value="RNaseH_sf"/>
</dbReference>
<dbReference type="GO" id="GO:0003676">
    <property type="term" value="F:nucleic acid binding"/>
    <property type="evidence" value="ECO:0007669"/>
    <property type="project" value="InterPro"/>
</dbReference>
<comment type="caution">
    <text evidence="1">The sequence shown here is derived from an EMBL/GenBank/DDBJ whole genome shotgun (WGS) entry which is preliminary data.</text>
</comment>
<name>A0A6A4F2Y7_9STRA</name>
<keyword evidence="2" id="KW-1185">Reference proteome</keyword>
<sequence>MYDTVHVDEKWFFVKKVGQKVYLVTDRDGGEEEEAPDNICRVGIWPVVVEYITQRRSANREAGVVELHPVTMTRVLYRRMLVEKVIPAIKSQWE</sequence>
<accession>A0A6A4F2Y7</accession>
<dbReference type="Proteomes" id="UP000434957">
    <property type="component" value="Unassembled WGS sequence"/>
</dbReference>
<proteinExistence type="predicted"/>
<dbReference type="AlphaFoldDB" id="A0A6A4F2Y7"/>
<dbReference type="PANTHER" id="PTHR47169">
    <property type="entry name" value="OS01G0541250 PROTEIN"/>
    <property type="match status" value="1"/>
</dbReference>
<gene>
    <name evidence="1" type="ORF">PR003_g14442</name>
</gene>
<dbReference type="EMBL" id="QXFT01000957">
    <property type="protein sequence ID" value="KAE9332573.1"/>
    <property type="molecule type" value="Genomic_DNA"/>
</dbReference>
<organism evidence="1 2">
    <name type="scientific">Phytophthora rubi</name>
    <dbReference type="NCBI Taxonomy" id="129364"/>
    <lineage>
        <taxon>Eukaryota</taxon>
        <taxon>Sar</taxon>
        <taxon>Stramenopiles</taxon>
        <taxon>Oomycota</taxon>
        <taxon>Peronosporomycetes</taxon>
        <taxon>Peronosporales</taxon>
        <taxon>Peronosporaceae</taxon>
        <taxon>Phytophthora</taxon>
    </lineage>
</organism>
<evidence type="ECO:0000313" key="1">
    <source>
        <dbReference type="EMBL" id="KAE9332573.1"/>
    </source>
</evidence>